<dbReference type="InterPro" id="IPR006181">
    <property type="entry name" value="D-amino_acid_oxidase_CS"/>
</dbReference>
<evidence type="ECO:0000256" key="5">
    <source>
        <dbReference type="ARBA" id="ARBA00023002"/>
    </source>
</evidence>
<dbReference type="OrthoDB" id="2015447at2759"/>
<feature type="domain" description="FAD dependent oxidoreductase" evidence="6">
    <location>
        <begin position="6"/>
        <end position="351"/>
    </location>
</feature>
<dbReference type="PIRSF" id="PIRSF000189">
    <property type="entry name" value="D-aa_oxidase"/>
    <property type="match status" value="1"/>
</dbReference>
<dbReference type="Pfam" id="PF01266">
    <property type="entry name" value="DAO"/>
    <property type="match status" value="1"/>
</dbReference>
<organism evidence="7 8">
    <name type="scientific">Tetrapyrgos nigripes</name>
    <dbReference type="NCBI Taxonomy" id="182062"/>
    <lineage>
        <taxon>Eukaryota</taxon>
        <taxon>Fungi</taxon>
        <taxon>Dikarya</taxon>
        <taxon>Basidiomycota</taxon>
        <taxon>Agaricomycotina</taxon>
        <taxon>Agaricomycetes</taxon>
        <taxon>Agaricomycetidae</taxon>
        <taxon>Agaricales</taxon>
        <taxon>Marasmiineae</taxon>
        <taxon>Marasmiaceae</taxon>
        <taxon>Tetrapyrgos</taxon>
    </lineage>
</organism>
<dbReference type="GO" id="GO:0071949">
    <property type="term" value="F:FAD binding"/>
    <property type="evidence" value="ECO:0007669"/>
    <property type="project" value="InterPro"/>
</dbReference>
<evidence type="ECO:0000256" key="1">
    <source>
        <dbReference type="ARBA" id="ARBA00001974"/>
    </source>
</evidence>
<evidence type="ECO:0000313" key="7">
    <source>
        <dbReference type="EMBL" id="KAF5374960.1"/>
    </source>
</evidence>
<keyword evidence="5" id="KW-0560">Oxidoreductase</keyword>
<dbReference type="Gene3D" id="3.30.9.10">
    <property type="entry name" value="D-Amino Acid Oxidase, subunit A, domain 2"/>
    <property type="match status" value="1"/>
</dbReference>
<dbReference type="InterPro" id="IPR006076">
    <property type="entry name" value="FAD-dep_OxRdtase"/>
</dbReference>
<keyword evidence="4" id="KW-0274">FAD</keyword>
<comment type="cofactor">
    <cofactor evidence="1">
        <name>FAD</name>
        <dbReference type="ChEBI" id="CHEBI:57692"/>
    </cofactor>
</comment>
<dbReference type="GO" id="GO:0019478">
    <property type="term" value="P:D-amino acid catabolic process"/>
    <property type="evidence" value="ECO:0007669"/>
    <property type="project" value="TreeGrafter"/>
</dbReference>
<accession>A0A8H5LYR6</accession>
<proteinExistence type="inferred from homology"/>
<dbReference type="Gene3D" id="3.40.50.720">
    <property type="entry name" value="NAD(P)-binding Rossmann-like Domain"/>
    <property type="match status" value="1"/>
</dbReference>
<dbReference type="PANTHER" id="PTHR11530:SF11">
    <property type="entry name" value="D-ASPARTATE OXIDASE"/>
    <property type="match status" value="1"/>
</dbReference>
<keyword evidence="8" id="KW-1185">Reference proteome</keyword>
<name>A0A8H5LYR6_9AGAR</name>
<comment type="similarity">
    <text evidence="2">Belongs to the DAMOX/DASOX family.</text>
</comment>
<dbReference type="EMBL" id="JAACJM010000001">
    <property type="protein sequence ID" value="KAF5374960.1"/>
    <property type="molecule type" value="Genomic_DNA"/>
</dbReference>
<dbReference type="PANTHER" id="PTHR11530">
    <property type="entry name" value="D-AMINO ACID OXIDASE"/>
    <property type="match status" value="1"/>
</dbReference>
<dbReference type="PROSITE" id="PS00677">
    <property type="entry name" value="DAO"/>
    <property type="match status" value="1"/>
</dbReference>
<dbReference type="SUPFAM" id="SSF51971">
    <property type="entry name" value="Nucleotide-binding domain"/>
    <property type="match status" value="1"/>
</dbReference>
<dbReference type="Proteomes" id="UP000559256">
    <property type="component" value="Unassembled WGS sequence"/>
</dbReference>
<protein>
    <recommendedName>
        <fullName evidence="6">FAD dependent oxidoreductase domain-containing protein</fullName>
    </recommendedName>
</protein>
<dbReference type="GO" id="GO:0005737">
    <property type="term" value="C:cytoplasm"/>
    <property type="evidence" value="ECO:0007669"/>
    <property type="project" value="TreeGrafter"/>
</dbReference>
<sequence>MSSRPVLVCGFGVIGLTSAIRLLQGGYKVIVVAEHLPGDPLTAIYASTAAGAHHLSFAADDDARQQALDRRTFDLMWEEERTEGEASALMKLRQVEYYATEGETHLKFYESMPDFRVHSKDELKPFATHTVSFTSLTMDTTPYLHKLVKIFNNLGGTVHRKSLNSLRDALEFEQEPFAIVNCSGLGSLKLGDVMDAEMFPVRGQVVVLNAPWVKEGRTRQVGNLAGGEGGERTYIIPRRSGQVIIGGTREYNDWNAEPVPETSLDIKRRALEIFPELVPPESQLERPPVPEDLNSIVIREVVGFRPARKSGLRLERGHDLDVEGRLITVVHNYGHAGAGWQSCWGCAEEVVAILAKVDST</sequence>
<evidence type="ECO:0000256" key="3">
    <source>
        <dbReference type="ARBA" id="ARBA00022630"/>
    </source>
</evidence>
<gene>
    <name evidence="7" type="ORF">D9758_000239</name>
</gene>
<dbReference type="SUPFAM" id="SSF54373">
    <property type="entry name" value="FAD-linked reductases, C-terminal domain"/>
    <property type="match status" value="1"/>
</dbReference>
<comment type="caution">
    <text evidence="7">The sequence shown here is derived from an EMBL/GenBank/DDBJ whole genome shotgun (WGS) entry which is preliminary data.</text>
</comment>
<reference evidence="7 8" key="1">
    <citation type="journal article" date="2020" name="ISME J.">
        <title>Uncovering the hidden diversity of litter-decomposition mechanisms in mushroom-forming fungi.</title>
        <authorList>
            <person name="Floudas D."/>
            <person name="Bentzer J."/>
            <person name="Ahren D."/>
            <person name="Johansson T."/>
            <person name="Persson P."/>
            <person name="Tunlid A."/>
        </authorList>
    </citation>
    <scope>NUCLEOTIDE SEQUENCE [LARGE SCALE GENOMIC DNA]</scope>
    <source>
        <strain evidence="7 8">CBS 291.85</strain>
    </source>
</reference>
<keyword evidence="3" id="KW-0285">Flavoprotein</keyword>
<dbReference type="AlphaFoldDB" id="A0A8H5LYR6"/>
<dbReference type="GO" id="GO:0003884">
    <property type="term" value="F:D-amino-acid oxidase activity"/>
    <property type="evidence" value="ECO:0007669"/>
    <property type="project" value="InterPro"/>
</dbReference>
<evidence type="ECO:0000256" key="4">
    <source>
        <dbReference type="ARBA" id="ARBA00022827"/>
    </source>
</evidence>
<evidence type="ECO:0000256" key="2">
    <source>
        <dbReference type="ARBA" id="ARBA00006730"/>
    </source>
</evidence>
<evidence type="ECO:0000259" key="6">
    <source>
        <dbReference type="Pfam" id="PF01266"/>
    </source>
</evidence>
<dbReference type="InterPro" id="IPR023209">
    <property type="entry name" value="DAO"/>
</dbReference>
<evidence type="ECO:0000313" key="8">
    <source>
        <dbReference type="Proteomes" id="UP000559256"/>
    </source>
</evidence>